<evidence type="ECO:0000256" key="6">
    <source>
        <dbReference type="ARBA" id="ARBA00023242"/>
    </source>
</evidence>
<keyword evidence="5" id="KW-0819">tRNA processing</keyword>
<proteinExistence type="inferred from homology"/>
<accession>A0A564YEA8</accession>
<reference evidence="9 10" key="1">
    <citation type="submission" date="2019-07" db="EMBL/GenBank/DDBJ databases">
        <authorList>
            <person name="Jastrzebski P J."/>
            <person name="Paukszto L."/>
            <person name="Jastrzebski P J."/>
        </authorList>
    </citation>
    <scope>NUCLEOTIDE SEQUENCE [LARGE SCALE GENOMIC DNA]</scope>
    <source>
        <strain evidence="9 10">WMS-il1</strain>
    </source>
</reference>
<sequence length="111" mass="12494">MQHFLNIRIPFPNKPAAEIAYRTLIVDDEPQRSTTNVALSVEDNILCVKFTSDISDEPKMDALSQMKKLRVSVNHWFDSLCLICETMAEFGDPPADMPEPIRAITGKVDSN</sequence>
<keyword evidence="10" id="KW-1185">Reference proteome</keyword>
<dbReference type="GO" id="GO:0005634">
    <property type="term" value="C:nucleus"/>
    <property type="evidence" value="ECO:0007669"/>
    <property type="project" value="UniProtKB-SubCell"/>
</dbReference>
<dbReference type="EMBL" id="CABIJS010000155">
    <property type="protein sequence ID" value="VUZ45058.1"/>
    <property type="molecule type" value="Genomic_DNA"/>
</dbReference>
<evidence type="ECO:0000256" key="5">
    <source>
        <dbReference type="ARBA" id="ARBA00022694"/>
    </source>
</evidence>
<dbReference type="InterPro" id="IPR015419">
    <property type="entry name" value="CTAG/Pcc1"/>
</dbReference>
<gene>
    <name evidence="9" type="ORF">WMSIL1_LOCUS5136</name>
</gene>
<evidence type="ECO:0000256" key="1">
    <source>
        <dbReference type="ARBA" id="ARBA00004123"/>
    </source>
</evidence>
<keyword evidence="6" id="KW-0539">Nucleus</keyword>
<organism evidence="9 10">
    <name type="scientific">Hymenolepis diminuta</name>
    <name type="common">Rat tapeworm</name>
    <dbReference type="NCBI Taxonomy" id="6216"/>
    <lineage>
        <taxon>Eukaryota</taxon>
        <taxon>Metazoa</taxon>
        <taxon>Spiralia</taxon>
        <taxon>Lophotrochozoa</taxon>
        <taxon>Platyhelminthes</taxon>
        <taxon>Cestoda</taxon>
        <taxon>Eucestoda</taxon>
        <taxon>Cyclophyllidea</taxon>
        <taxon>Hymenolepididae</taxon>
        <taxon>Hymenolepis</taxon>
    </lineage>
</organism>
<comment type="similarity">
    <text evidence="3">Belongs to the CTAG/PCC1 family.</text>
</comment>
<dbReference type="FunFam" id="3.30.310.50:FF:000005">
    <property type="entry name" value="L antigen family member 3"/>
    <property type="match status" value="1"/>
</dbReference>
<protein>
    <recommendedName>
        <fullName evidence="8">L antigen family member 3</fullName>
    </recommendedName>
</protein>
<dbReference type="Pfam" id="PF09341">
    <property type="entry name" value="Pcc1"/>
    <property type="match status" value="1"/>
</dbReference>
<keyword evidence="4" id="KW-0963">Cytoplasm</keyword>
<dbReference type="PANTHER" id="PTHR31283">
    <property type="entry name" value="EKC/KEOPS COMPLEX SUBUNIT PCC1 FAMILY MEMBER"/>
    <property type="match status" value="1"/>
</dbReference>
<evidence type="ECO:0000313" key="9">
    <source>
        <dbReference type="EMBL" id="VUZ45058.1"/>
    </source>
</evidence>
<evidence type="ECO:0000256" key="8">
    <source>
        <dbReference type="ARBA" id="ARBA00076355"/>
    </source>
</evidence>
<evidence type="ECO:0000256" key="2">
    <source>
        <dbReference type="ARBA" id="ARBA00004496"/>
    </source>
</evidence>
<dbReference type="Gene3D" id="3.30.310.50">
    <property type="entry name" value="Alpha-D-phosphohexomutase, C-terminal domain"/>
    <property type="match status" value="1"/>
</dbReference>
<dbReference type="GO" id="GO:0008033">
    <property type="term" value="P:tRNA processing"/>
    <property type="evidence" value="ECO:0007669"/>
    <property type="project" value="UniProtKB-KW"/>
</dbReference>
<dbReference type="Proteomes" id="UP000321570">
    <property type="component" value="Unassembled WGS sequence"/>
</dbReference>
<dbReference type="PANTHER" id="PTHR31283:SF5">
    <property type="entry name" value="EKC_KEOPS COMPLEX SUBUNIT LAGE3"/>
    <property type="match status" value="1"/>
</dbReference>
<dbReference type="AlphaFoldDB" id="A0A564YEA8"/>
<dbReference type="GO" id="GO:0005737">
    <property type="term" value="C:cytoplasm"/>
    <property type="evidence" value="ECO:0007669"/>
    <property type="project" value="UniProtKB-SubCell"/>
</dbReference>
<evidence type="ECO:0000313" key="10">
    <source>
        <dbReference type="Proteomes" id="UP000321570"/>
    </source>
</evidence>
<dbReference type="GO" id="GO:0000408">
    <property type="term" value="C:EKC/KEOPS complex"/>
    <property type="evidence" value="ECO:0007669"/>
    <property type="project" value="TreeGrafter"/>
</dbReference>
<evidence type="ECO:0000256" key="7">
    <source>
        <dbReference type="ARBA" id="ARBA00053047"/>
    </source>
</evidence>
<name>A0A564YEA8_HYMDI</name>
<evidence type="ECO:0000256" key="3">
    <source>
        <dbReference type="ARBA" id="ARBA00007073"/>
    </source>
</evidence>
<dbReference type="GO" id="GO:0070525">
    <property type="term" value="P:tRNA threonylcarbamoyladenosine metabolic process"/>
    <property type="evidence" value="ECO:0007669"/>
    <property type="project" value="TreeGrafter"/>
</dbReference>
<evidence type="ECO:0000256" key="4">
    <source>
        <dbReference type="ARBA" id="ARBA00022490"/>
    </source>
</evidence>
<comment type="subcellular location">
    <subcellularLocation>
        <location evidence="2">Cytoplasm</location>
    </subcellularLocation>
    <subcellularLocation>
        <location evidence="1">Nucleus</location>
    </subcellularLocation>
</comment>
<comment type="function">
    <text evidence="7">Component of the EKC/KEOPS complex that is required for the formation of a threonylcarbamoyl group on adenosine at position 37 (t(6)A37) in tRNAs that read codons beginning with adenine. The complex is probably involved in the transfer of the threonylcarbamoyl moiety of threonylcarbamoyl-AMP (TC-AMP) to the N6 group of A37. LAGE3 functions as a dimerization module for the complex.</text>
</comment>